<proteinExistence type="predicted"/>
<name>A0AAJ0M723_9PEZI</name>
<keyword evidence="1" id="KW-0479">Metal-binding</keyword>
<evidence type="ECO:0000313" key="4">
    <source>
        <dbReference type="EMBL" id="KAK3311207.1"/>
    </source>
</evidence>
<accession>A0AAJ0M723</accession>
<feature type="domain" description="C2H2-type" evidence="3">
    <location>
        <begin position="518"/>
        <end position="548"/>
    </location>
</feature>
<comment type="caution">
    <text evidence="4">The sequence shown here is derived from an EMBL/GenBank/DDBJ whole genome shotgun (WGS) entry which is preliminary data.</text>
</comment>
<evidence type="ECO:0000256" key="1">
    <source>
        <dbReference type="PROSITE-ProRule" id="PRU00042"/>
    </source>
</evidence>
<evidence type="ECO:0000256" key="2">
    <source>
        <dbReference type="SAM" id="MobiDB-lite"/>
    </source>
</evidence>
<dbReference type="EMBL" id="JAUDZG010000001">
    <property type="protein sequence ID" value="KAK3311207.1"/>
    <property type="molecule type" value="Genomic_DNA"/>
</dbReference>
<protein>
    <recommendedName>
        <fullName evidence="3">C2H2-type domain-containing protein</fullName>
    </recommendedName>
</protein>
<evidence type="ECO:0000259" key="3">
    <source>
        <dbReference type="PROSITE" id="PS50157"/>
    </source>
</evidence>
<dbReference type="PROSITE" id="PS50157">
    <property type="entry name" value="ZINC_FINGER_C2H2_2"/>
    <property type="match status" value="1"/>
</dbReference>
<dbReference type="Gene3D" id="3.30.160.60">
    <property type="entry name" value="Classic Zinc Finger"/>
    <property type="match status" value="1"/>
</dbReference>
<feature type="region of interest" description="Disordered" evidence="2">
    <location>
        <begin position="166"/>
        <end position="225"/>
    </location>
</feature>
<dbReference type="AlphaFoldDB" id="A0AAJ0M723"/>
<dbReference type="InterPro" id="IPR013087">
    <property type="entry name" value="Znf_C2H2_type"/>
</dbReference>
<dbReference type="SMART" id="SM00355">
    <property type="entry name" value="ZnF_C2H2"/>
    <property type="match status" value="3"/>
</dbReference>
<sequence>MSDSPQHRAMHHAGSYTAAIHSGHNHGSHAVQAQPALTGQYVPCPYENKVIRDGTRARMVLLFIRQLLEELPVGEQVQQSYACPMTKCRNTFTAPVHVIQHLLSCPELASGEFDCDKCNTWHSFPTNEKDWTQWMGWRSPQSLNGGPIQRKQSFGSKMKETFALRKKDPARKQNPVADPHFKGTYATDARPGTAASGTPSTTFTSRGFEHHGIFPGPPEQGGGFMDLGKTALPHGLPEVNSGMFWPGFDASDLPSTVSSVAISSTADESPSEQLSQNTSQTTLFTTGLASYQPSAASVQATRKTPETGQFLFSTQAPFGPGLTSLPGHAPSISAMSLDEPLPMTQTPISSTELSPTAADGSQGWWGPKVEVGTLQDAPPSSGSGPCFPIQTPIADIMGGGIGSGVSSPTSPCGDASPYFQTQASAAHSMSRALSQESMQTGATTVFGTPTPERGGIATLSAHGGHGQHSVPVPGTAPPEPSFDEELVCDECQWKPRGVRENLKGYLRKHKNTHRGVRLACDVPGCVKTFSRLDNLKKHKKDKHGIDDTNSSVPAKRTACDAVATQHAEEEMEPRRPSTVESELRGPMEDYSMLWPALHF</sequence>
<feature type="compositionally biased region" description="Polar residues" evidence="2">
    <location>
        <begin position="195"/>
        <end position="205"/>
    </location>
</feature>
<dbReference type="GO" id="GO:0008270">
    <property type="term" value="F:zinc ion binding"/>
    <property type="evidence" value="ECO:0007669"/>
    <property type="project" value="UniProtKB-KW"/>
</dbReference>
<evidence type="ECO:0000313" key="5">
    <source>
        <dbReference type="Proteomes" id="UP001273166"/>
    </source>
</evidence>
<organism evidence="4 5">
    <name type="scientific">Chaetomium strumarium</name>
    <dbReference type="NCBI Taxonomy" id="1170767"/>
    <lineage>
        <taxon>Eukaryota</taxon>
        <taxon>Fungi</taxon>
        <taxon>Dikarya</taxon>
        <taxon>Ascomycota</taxon>
        <taxon>Pezizomycotina</taxon>
        <taxon>Sordariomycetes</taxon>
        <taxon>Sordariomycetidae</taxon>
        <taxon>Sordariales</taxon>
        <taxon>Chaetomiaceae</taxon>
        <taxon>Chaetomium</taxon>
    </lineage>
</organism>
<dbReference type="PROSITE" id="PS00028">
    <property type="entry name" value="ZINC_FINGER_C2H2_1"/>
    <property type="match status" value="1"/>
</dbReference>
<keyword evidence="1" id="KW-0863">Zinc-finger</keyword>
<reference evidence="4" key="2">
    <citation type="submission" date="2023-06" db="EMBL/GenBank/DDBJ databases">
        <authorList>
            <consortium name="Lawrence Berkeley National Laboratory"/>
            <person name="Mondo S.J."/>
            <person name="Hensen N."/>
            <person name="Bonometti L."/>
            <person name="Westerberg I."/>
            <person name="Brannstrom I.O."/>
            <person name="Guillou S."/>
            <person name="Cros-Aarteil S."/>
            <person name="Calhoun S."/>
            <person name="Haridas S."/>
            <person name="Kuo A."/>
            <person name="Pangilinan J."/>
            <person name="Riley R."/>
            <person name="Labutti K."/>
            <person name="Andreopoulos B."/>
            <person name="Lipzen A."/>
            <person name="Chen C."/>
            <person name="Yanf M."/>
            <person name="Daum C."/>
            <person name="Ng V."/>
            <person name="Clum A."/>
            <person name="Steindorff A."/>
            <person name="Ohm R."/>
            <person name="Martin F."/>
            <person name="Silar P."/>
            <person name="Natvig D."/>
            <person name="Lalanne C."/>
            <person name="Gautier V."/>
            <person name="Ament-Velasquez S.L."/>
            <person name="Kruys A."/>
            <person name="Hutchinson M.I."/>
            <person name="Powell A.J."/>
            <person name="Barry K."/>
            <person name="Miller A.N."/>
            <person name="Grigoriev I.V."/>
            <person name="Debuchy R."/>
            <person name="Gladieux P."/>
            <person name="Thoren M.H."/>
            <person name="Johannesson H."/>
        </authorList>
    </citation>
    <scope>NUCLEOTIDE SEQUENCE</scope>
    <source>
        <strain evidence="4">CBS 333.67</strain>
    </source>
</reference>
<gene>
    <name evidence="4" type="ORF">B0T15DRAFT_66441</name>
</gene>
<keyword evidence="5" id="KW-1185">Reference proteome</keyword>
<reference evidence="4" key="1">
    <citation type="journal article" date="2023" name="Mol. Phylogenet. Evol.">
        <title>Genome-scale phylogeny and comparative genomics of the fungal order Sordariales.</title>
        <authorList>
            <person name="Hensen N."/>
            <person name="Bonometti L."/>
            <person name="Westerberg I."/>
            <person name="Brannstrom I.O."/>
            <person name="Guillou S."/>
            <person name="Cros-Aarteil S."/>
            <person name="Calhoun S."/>
            <person name="Haridas S."/>
            <person name="Kuo A."/>
            <person name="Mondo S."/>
            <person name="Pangilinan J."/>
            <person name="Riley R."/>
            <person name="LaButti K."/>
            <person name="Andreopoulos B."/>
            <person name="Lipzen A."/>
            <person name="Chen C."/>
            <person name="Yan M."/>
            <person name="Daum C."/>
            <person name="Ng V."/>
            <person name="Clum A."/>
            <person name="Steindorff A."/>
            <person name="Ohm R.A."/>
            <person name="Martin F."/>
            <person name="Silar P."/>
            <person name="Natvig D.O."/>
            <person name="Lalanne C."/>
            <person name="Gautier V."/>
            <person name="Ament-Velasquez S.L."/>
            <person name="Kruys A."/>
            <person name="Hutchinson M.I."/>
            <person name="Powell A.J."/>
            <person name="Barry K."/>
            <person name="Miller A.N."/>
            <person name="Grigoriev I.V."/>
            <person name="Debuchy R."/>
            <person name="Gladieux P."/>
            <person name="Hiltunen Thoren M."/>
            <person name="Johannesson H."/>
        </authorList>
    </citation>
    <scope>NUCLEOTIDE SEQUENCE</scope>
    <source>
        <strain evidence="4">CBS 333.67</strain>
    </source>
</reference>
<dbReference type="GeneID" id="87890002"/>
<keyword evidence="1" id="KW-0862">Zinc</keyword>
<dbReference type="Proteomes" id="UP001273166">
    <property type="component" value="Unassembled WGS sequence"/>
</dbReference>
<dbReference type="RefSeq" id="XP_062726987.1">
    <property type="nucleotide sequence ID" value="XM_062871173.1"/>
</dbReference>